<reference evidence="1 2" key="1">
    <citation type="submission" date="2024-09" db="EMBL/GenBank/DDBJ databases">
        <authorList>
            <person name="Sun Q."/>
            <person name="Mori K."/>
        </authorList>
    </citation>
    <scope>NUCLEOTIDE SEQUENCE [LARGE SCALE GENOMIC DNA]</scope>
    <source>
        <strain evidence="1 2">JCM 3307</strain>
    </source>
</reference>
<keyword evidence="2" id="KW-1185">Reference proteome</keyword>
<dbReference type="Proteomes" id="UP001589608">
    <property type="component" value="Unassembled WGS sequence"/>
</dbReference>
<evidence type="ECO:0000313" key="2">
    <source>
        <dbReference type="Proteomes" id="UP001589608"/>
    </source>
</evidence>
<name>A0ABV5MHP4_9ACTN</name>
<evidence type="ECO:0000313" key="1">
    <source>
        <dbReference type="EMBL" id="MFB9448363.1"/>
    </source>
</evidence>
<proteinExistence type="predicted"/>
<organism evidence="1 2">
    <name type="scientific">Dactylosporangium vinaceum</name>
    <dbReference type="NCBI Taxonomy" id="53362"/>
    <lineage>
        <taxon>Bacteria</taxon>
        <taxon>Bacillati</taxon>
        <taxon>Actinomycetota</taxon>
        <taxon>Actinomycetes</taxon>
        <taxon>Micromonosporales</taxon>
        <taxon>Micromonosporaceae</taxon>
        <taxon>Dactylosporangium</taxon>
    </lineage>
</organism>
<comment type="caution">
    <text evidence="1">The sequence shown here is derived from an EMBL/GenBank/DDBJ whole genome shotgun (WGS) entry which is preliminary data.</text>
</comment>
<gene>
    <name evidence="1" type="ORF">ACFFTR_35200</name>
</gene>
<protein>
    <submittedName>
        <fullName evidence="1">Uncharacterized protein</fullName>
    </submittedName>
</protein>
<sequence>METARSDRTRQWLAAHDLDTDGDPNDAARDLMPEIRADDELSPADKLEIGLGLLEILDAYWVLVELRWLVNADESLWDTHWQALRDYLEQPRPSEAVLYSLWNDWFEDIETSQRAFTEVLGRDVAKLGDADEALLRRATAVLKVSGPVPWKVKFPVYSAAAEHERLHRAVFSGVLYSFHDVYGSLEIEPALELLDRLALPPDTEHLAELREELAAGHANQHHRD</sequence>
<dbReference type="RefSeq" id="WP_223102911.1">
    <property type="nucleotide sequence ID" value="NZ_CP061913.1"/>
</dbReference>
<accession>A0ABV5MHP4</accession>
<dbReference type="EMBL" id="JBHMCA010000057">
    <property type="protein sequence ID" value="MFB9448363.1"/>
    <property type="molecule type" value="Genomic_DNA"/>
</dbReference>